<sequence>MFSRVVVLCAVAALCKADEANEDFLEADVRKVDSSQTVAFGAQIYSHFPDRYQKMFDKFGPVFKLVFWNTVWDVSAAAPAPIEADDDSMDRWVNTIYWNIAGDISSIQRTSNLLVNNSIQLVAAAQAPPNAYYATPNQIKKREEREKAKAEGLEIEEEEWTPEMGQWMKEHETEDDRYVRFISESVPDYAKFWASSIQKLHELNLTMPFVELTRKPDLKQNVLIFPDDYAASVKQIRQQIRLRGIADDTNKIVGPGTSSPMAAKPYIEAIVKDRESYDAVHAWGIRVKDTGGPLEEIDQQIQGFKQLVKAAVPPSWPSKPIIVTSFSFSPDETFHVFDEVEFNGDMETCYKKIHGVKQKFEDDLPNTMGQSPAIAVRLLASLFIQYSRGLTHSIYETLHDTPWSFSCDGLFDRFDRQKQLLVAFSSFLPYLPKDAVVVRQQWQNTAECFSVMLKSKSSVVIGLANPAKASCARSFSLSGLDVGKIADAFTLSYNNGTVSLGASDPSEALLLKLPLSYDVFPSEIKPSEEVVEFDIIIGPHASATVVFTYGENQDEETFEKVQALLDKPFEVTTTKTTHSEL</sequence>
<evidence type="ECO:0000256" key="1">
    <source>
        <dbReference type="SAM" id="SignalP"/>
    </source>
</evidence>
<comment type="caution">
    <text evidence="2">The sequence shown here is derived from an EMBL/GenBank/DDBJ whole genome shotgun (WGS) entry which is preliminary data.</text>
</comment>
<dbReference type="EMBL" id="CAWYQH010000174">
    <property type="protein sequence ID" value="CAK8698111.1"/>
    <property type="molecule type" value="Genomic_DNA"/>
</dbReference>
<feature type="chain" id="PRO_5045548145" evidence="1">
    <location>
        <begin position="18"/>
        <end position="581"/>
    </location>
</feature>
<reference evidence="2 3" key="1">
    <citation type="submission" date="2024-02" db="EMBL/GenBank/DDBJ databases">
        <authorList>
            <person name="Daric V."/>
            <person name="Darras S."/>
        </authorList>
    </citation>
    <scope>NUCLEOTIDE SEQUENCE [LARGE SCALE GENOMIC DNA]</scope>
</reference>
<keyword evidence="3" id="KW-1185">Reference proteome</keyword>
<feature type="signal peptide" evidence="1">
    <location>
        <begin position="1"/>
        <end position="17"/>
    </location>
</feature>
<accession>A0ABP0H299</accession>
<dbReference type="Proteomes" id="UP001642483">
    <property type="component" value="Unassembled WGS sequence"/>
</dbReference>
<evidence type="ECO:0000313" key="3">
    <source>
        <dbReference type="Proteomes" id="UP001642483"/>
    </source>
</evidence>
<organism evidence="2 3">
    <name type="scientific">Clavelina lepadiformis</name>
    <name type="common">Light-bulb sea squirt</name>
    <name type="synonym">Ascidia lepadiformis</name>
    <dbReference type="NCBI Taxonomy" id="159417"/>
    <lineage>
        <taxon>Eukaryota</taxon>
        <taxon>Metazoa</taxon>
        <taxon>Chordata</taxon>
        <taxon>Tunicata</taxon>
        <taxon>Ascidiacea</taxon>
        <taxon>Aplousobranchia</taxon>
        <taxon>Clavelinidae</taxon>
        <taxon>Clavelina</taxon>
    </lineage>
</organism>
<gene>
    <name evidence="2" type="ORF">CVLEPA_LOCUS31584</name>
</gene>
<name>A0ABP0H299_CLALP</name>
<evidence type="ECO:0000313" key="2">
    <source>
        <dbReference type="EMBL" id="CAK8698111.1"/>
    </source>
</evidence>
<keyword evidence="1" id="KW-0732">Signal</keyword>
<protein>
    <submittedName>
        <fullName evidence="2">Uncharacterized protein</fullName>
    </submittedName>
</protein>
<proteinExistence type="predicted"/>